<evidence type="ECO:0000256" key="1">
    <source>
        <dbReference type="ARBA" id="ARBA00022679"/>
    </source>
</evidence>
<evidence type="ECO:0000259" key="3">
    <source>
        <dbReference type="Pfam" id="PF06094"/>
    </source>
</evidence>
<name>A0ABT2K098_9ACTN</name>
<dbReference type="InterPro" id="IPR013024">
    <property type="entry name" value="GGCT-like"/>
</dbReference>
<reference evidence="4 5" key="1">
    <citation type="submission" date="2021-10" db="EMBL/GenBank/DDBJ databases">
        <title>Streptomyces gossypii sp. nov., isolated from soil collected from cotton field.</title>
        <authorList>
            <person name="Ge X."/>
            <person name="Chen X."/>
            <person name="Liu W."/>
        </authorList>
    </citation>
    <scope>NUCLEOTIDE SEQUENCE [LARGE SCALE GENOMIC DNA]</scope>
    <source>
        <strain evidence="4 5">N2-109</strain>
    </source>
</reference>
<gene>
    <name evidence="4" type="ORF">LHJ74_27430</name>
</gene>
<keyword evidence="5" id="KW-1185">Reference proteome</keyword>
<dbReference type="Pfam" id="PF06094">
    <property type="entry name" value="GGACT"/>
    <property type="match status" value="1"/>
</dbReference>
<dbReference type="EMBL" id="JAJAGO010000014">
    <property type="protein sequence ID" value="MCT2593592.1"/>
    <property type="molecule type" value="Genomic_DNA"/>
</dbReference>
<evidence type="ECO:0000313" key="4">
    <source>
        <dbReference type="EMBL" id="MCT2593592.1"/>
    </source>
</evidence>
<sequence length="129" mass="14123">MTGGSELLFVYGTLRFPEVLEALLGRVPEHSPAEAAGWRAAALQEHVFPGLVPAASTTVRGVLLLGLTAEDRRRLDAFEGDAYALRSITLADGRQARAYVWLGEVLPEDWDADTFAHRDLAAYTARLRT</sequence>
<dbReference type="InterPro" id="IPR009288">
    <property type="entry name" value="AIG2-like_dom"/>
</dbReference>
<dbReference type="PANTHER" id="PTHR31544">
    <property type="entry name" value="AIG2-LIKE PROTEIN D"/>
    <property type="match status" value="1"/>
</dbReference>
<comment type="caution">
    <text evidence="4">The sequence shown here is derived from an EMBL/GenBank/DDBJ whole genome shotgun (WGS) entry which is preliminary data.</text>
</comment>
<organism evidence="4 5">
    <name type="scientific">Streptomyces gossypii</name>
    <dbReference type="NCBI Taxonomy" id="2883101"/>
    <lineage>
        <taxon>Bacteria</taxon>
        <taxon>Bacillati</taxon>
        <taxon>Actinomycetota</taxon>
        <taxon>Actinomycetes</taxon>
        <taxon>Kitasatosporales</taxon>
        <taxon>Streptomycetaceae</taxon>
        <taxon>Streptomyces</taxon>
    </lineage>
</organism>
<dbReference type="Proteomes" id="UP001156389">
    <property type="component" value="Unassembled WGS sequence"/>
</dbReference>
<dbReference type="RefSeq" id="WP_260220961.1">
    <property type="nucleotide sequence ID" value="NZ_JAJAGO010000014.1"/>
</dbReference>
<dbReference type="SUPFAM" id="SSF110857">
    <property type="entry name" value="Gamma-glutamyl cyclotransferase-like"/>
    <property type="match status" value="1"/>
</dbReference>
<dbReference type="Gene3D" id="3.10.490.10">
    <property type="entry name" value="Gamma-glutamyl cyclotransferase-like"/>
    <property type="match status" value="1"/>
</dbReference>
<dbReference type="CDD" id="cd06661">
    <property type="entry name" value="GGCT_like"/>
    <property type="match status" value="1"/>
</dbReference>
<dbReference type="InterPro" id="IPR045038">
    <property type="entry name" value="AIG2-like"/>
</dbReference>
<proteinExistence type="predicted"/>
<accession>A0ABT2K098</accession>
<keyword evidence="1" id="KW-0808">Transferase</keyword>
<protein>
    <recommendedName>
        <fullName evidence="2">Putative gamma-glutamylcyclotransferase</fullName>
    </recommendedName>
</protein>
<feature type="domain" description="Gamma-glutamylcyclotransferase AIG2-like" evidence="3">
    <location>
        <begin position="8"/>
        <end position="103"/>
    </location>
</feature>
<dbReference type="PANTHER" id="PTHR31544:SF2">
    <property type="entry name" value="AIG2-LIKE PROTEIN D"/>
    <property type="match status" value="1"/>
</dbReference>
<dbReference type="InterPro" id="IPR036568">
    <property type="entry name" value="GGCT-like_sf"/>
</dbReference>
<evidence type="ECO:0000313" key="5">
    <source>
        <dbReference type="Proteomes" id="UP001156389"/>
    </source>
</evidence>
<evidence type="ECO:0000256" key="2">
    <source>
        <dbReference type="ARBA" id="ARBA00030602"/>
    </source>
</evidence>